<dbReference type="PANTHER" id="PTHR15002:SF0">
    <property type="entry name" value="RIBOSOMAL BIOGENESIS PROTEIN LAS1L"/>
    <property type="match status" value="1"/>
</dbReference>
<sequence>MDRVWSAWCGKCVKEKGSPPLWAQRIVVAWLSRAEWDQVTVYLFCDDHKLQRYALNRITVWRSRLGNELPLAVASTADLVRCKLMDVTGGLGPDELRLLYGMALVRFVNLISERKTKFVKLPLKFLAQEVNIPDWIVELRHELTHKKMPHINDCRRGCYFVLDWLQKTYWCRQLENSLRETWELEDDREETDEEDPEEDKNIVVDDVTEQRPEPKDKGKGAELDIRVDGDSEGNKEVDSHLKKALRHKELYERARELLVLYEEEQFKLPEKEFEGKVAELEGASRKERGHLERRREGESSWLILYTDGREQMMEVLEKFRHLPQAVKAWNNLSPPVECILAELKGITCENREAVLDAFLDDGFLIPTFEQLAALQIDYEDGQTEVQRGEGTDPKLHKNVDLNDILVPKPFSQFWQPLLRGLHSQTFTQALLERMLSELPALGDSGIRPTYILRWTIELIVANTKTGRNARRFSASQWEARRSWRLFNCSASLDWPRVVESCLGSPCWASSQLLQLVFKAMGQVLPDEEQERLLRICSIYTQTGENTLVQEGSEASPIGKSPYTLDSLYWSLKPAGSFGIEGEPQQQEEQGSLNDLKKGEKEEKDLEDQVEEEEEEENDDQKWEEEDEDAEDEEEEQEEEEEEDRMEVGPFSTGEESPTAENARLLAQKRGALQGSPWQVSSEDIRWDTFPLGLMPGQTEDPAELMLENYDTMYLLDQPVLEQRLEPPTCKIGHLGSKACAGLHALPRNSPLDHRRGSPWVIREPETKQPLLRGSAGNTKEPVQRACTFRNAGPL</sequence>
<feature type="compositionally biased region" description="Acidic residues" evidence="1">
    <location>
        <begin position="184"/>
        <end position="198"/>
    </location>
</feature>
<feature type="compositionally biased region" description="Acidic residues" evidence="1">
    <location>
        <begin position="604"/>
        <end position="644"/>
    </location>
</feature>
<gene>
    <name evidence="3" type="primary">LAS1L</name>
</gene>
<dbReference type="GO" id="GO:0090730">
    <property type="term" value="C:Las1 complex"/>
    <property type="evidence" value="ECO:0007669"/>
    <property type="project" value="InterPro"/>
</dbReference>
<dbReference type="GO" id="GO:0000470">
    <property type="term" value="P:maturation of LSU-rRNA"/>
    <property type="evidence" value="ECO:0007669"/>
    <property type="project" value="TreeGrafter"/>
</dbReference>
<dbReference type="AlphaFoldDB" id="A0A6J2E4T0"/>
<dbReference type="PANTHER" id="PTHR15002">
    <property type="entry name" value="RIBOSOMAL BIOGENESIS PROTEIN LAS1L"/>
    <property type="match status" value="1"/>
</dbReference>
<feature type="compositionally biased region" description="Low complexity" evidence="1">
    <location>
        <begin position="580"/>
        <end position="593"/>
    </location>
</feature>
<dbReference type="RefSeq" id="XP_027463909.1">
    <property type="nucleotide sequence ID" value="XM_027608108.1"/>
</dbReference>
<name>A0A6J2E4T0_ZALCA</name>
<dbReference type="CTD" id="81887"/>
<feature type="region of interest" description="Disordered" evidence="1">
    <location>
        <begin position="578"/>
        <end position="658"/>
    </location>
</feature>
<dbReference type="InterPro" id="IPR007174">
    <property type="entry name" value="Las1"/>
</dbReference>
<keyword evidence="2" id="KW-1185">Reference proteome</keyword>
<evidence type="ECO:0000313" key="3">
    <source>
        <dbReference type="RefSeq" id="XP_027463909.1"/>
    </source>
</evidence>
<accession>A0A6J2E4T0</accession>
<dbReference type="KEGG" id="zca:113930711"/>
<feature type="compositionally biased region" description="Basic and acidic residues" evidence="1">
    <location>
        <begin position="199"/>
        <end position="234"/>
    </location>
</feature>
<feature type="region of interest" description="Disordered" evidence="1">
    <location>
        <begin position="184"/>
        <end position="234"/>
    </location>
</feature>
<dbReference type="OrthoDB" id="10263222at2759"/>
<dbReference type="Pfam" id="PF04031">
    <property type="entry name" value="Las1"/>
    <property type="match status" value="1"/>
</dbReference>
<feature type="compositionally biased region" description="Basic and acidic residues" evidence="1">
    <location>
        <begin position="594"/>
        <end position="603"/>
    </location>
</feature>
<proteinExistence type="predicted"/>
<reference evidence="3" key="1">
    <citation type="submission" date="2025-08" db="UniProtKB">
        <authorList>
            <consortium name="RefSeq"/>
        </authorList>
    </citation>
    <scope>IDENTIFICATION</scope>
    <source>
        <tissue evidence="3">Blood</tissue>
    </source>
</reference>
<dbReference type="GO" id="GO:0004519">
    <property type="term" value="F:endonuclease activity"/>
    <property type="evidence" value="ECO:0007669"/>
    <property type="project" value="InterPro"/>
</dbReference>
<dbReference type="GO" id="GO:0000460">
    <property type="term" value="P:maturation of 5.8S rRNA"/>
    <property type="evidence" value="ECO:0007669"/>
    <property type="project" value="TreeGrafter"/>
</dbReference>
<dbReference type="GO" id="GO:0030687">
    <property type="term" value="C:preribosome, large subunit precursor"/>
    <property type="evidence" value="ECO:0007669"/>
    <property type="project" value="TreeGrafter"/>
</dbReference>
<dbReference type="GeneID" id="113930711"/>
<evidence type="ECO:0000313" key="2">
    <source>
        <dbReference type="Proteomes" id="UP000515165"/>
    </source>
</evidence>
<organism evidence="2 3">
    <name type="scientific">Zalophus californianus</name>
    <name type="common">California sealion</name>
    <dbReference type="NCBI Taxonomy" id="9704"/>
    <lineage>
        <taxon>Eukaryota</taxon>
        <taxon>Metazoa</taxon>
        <taxon>Chordata</taxon>
        <taxon>Craniata</taxon>
        <taxon>Vertebrata</taxon>
        <taxon>Euteleostomi</taxon>
        <taxon>Mammalia</taxon>
        <taxon>Eutheria</taxon>
        <taxon>Laurasiatheria</taxon>
        <taxon>Carnivora</taxon>
        <taxon>Caniformia</taxon>
        <taxon>Pinnipedia</taxon>
        <taxon>Otariidae</taxon>
        <taxon>Zalophus</taxon>
    </lineage>
</organism>
<protein>
    <submittedName>
        <fullName evidence="3">Ribosomal biogenesis protein LAS1L isoform X1</fullName>
    </submittedName>
</protein>
<evidence type="ECO:0000256" key="1">
    <source>
        <dbReference type="SAM" id="MobiDB-lite"/>
    </source>
</evidence>
<dbReference type="Proteomes" id="UP000515165">
    <property type="component" value="Chromosome X"/>
</dbReference>